<dbReference type="PIRSF" id="PIRSF006483">
    <property type="entry name" value="Membrane_protein_YitT"/>
    <property type="match status" value="1"/>
</dbReference>
<evidence type="ECO:0000256" key="5">
    <source>
        <dbReference type="ARBA" id="ARBA00023136"/>
    </source>
</evidence>
<keyword evidence="3 6" id="KW-0812">Transmembrane</keyword>
<evidence type="ECO:0000259" key="7">
    <source>
        <dbReference type="Pfam" id="PF10035"/>
    </source>
</evidence>
<dbReference type="KEGG" id="caml:H6X83_02650"/>
<dbReference type="Gene3D" id="3.30.70.120">
    <property type="match status" value="1"/>
</dbReference>
<protein>
    <submittedName>
        <fullName evidence="8">YitT family protein</fullName>
    </submittedName>
</protein>
<evidence type="ECO:0000313" key="8">
    <source>
        <dbReference type="EMBL" id="QNO18566.1"/>
    </source>
</evidence>
<evidence type="ECO:0000256" key="4">
    <source>
        <dbReference type="ARBA" id="ARBA00022989"/>
    </source>
</evidence>
<dbReference type="InterPro" id="IPR051461">
    <property type="entry name" value="UPF0750_membrane"/>
</dbReference>
<keyword evidence="2" id="KW-1003">Cell membrane</keyword>
<dbReference type="InterPro" id="IPR003740">
    <property type="entry name" value="YitT"/>
</dbReference>
<proteinExistence type="predicted"/>
<dbReference type="AlphaFoldDB" id="A0A7G9WIQ4"/>
<dbReference type="InterPro" id="IPR019264">
    <property type="entry name" value="DUF2179"/>
</dbReference>
<dbReference type="RefSeq" id="WP_212507631.1">
    <property type="nucleotide sequence ID" value="NZ_CP060696.1"/>
</dbReference>
<accession>A0A7G9WIQ4</accession>
<evidence type="ECO:0000313" key="9">
    <source>
        <dbReference type="Proteomes" id="UP000516046"/>
    </source>
</evidence>
<feature type="transmembrane region" description="Helical" evidence="6">
    <location>
        <begin position="151"/>
        <end position="173"/>
    </location>
</feature>
<dbReference type="PANTHER" id="PTHR33545:SF5">
    <property type="entry name" value="UPF0750 MEMBRANE PROTEIN YITT"/>
    <property type="match status" value="1"/>
</dbReference>
<dbReference type="Pfam" id="PF02588">
    <property type="entry name" value="YitT_membrane"/>
    <property type="match status" value="1"/>
</dbReference>
<feature type="domain" description="DUF2179" evidence="7">
    <location>
        <begin position="225"/>
        <end position="279"/>
    </location>
</feature>
<gene>
    <name evidence="8" type="ORF">H6X83_02650</name>
</gene>
<feature type="transmembrane region" description="Helical" evidence="6">
    <location>
        <begin position="12"/>
        <end position="30"/>
    </location>
</feature>
<dbReference type="GO" id="GO:0005886">
    <property type="term" value="C:plasma membrane"/>
    <property type="evidence" value="ECO:0007669"/>
    <property type="project" value="UniProtKB-SubCell"/>
</dbReference>
<keyword evidence="9" id="KW-1185">Reference proteome</keyword>
<reference evidence="8 9" key="1">
    <citation type="submission" date="2020-08" db="EMBL/GenBank/DDBJ databases">
        <authorList>
            <person name="Ren C."/>
            <person name="Gu Y."/>
            <person name="Xu Y."/>
        </authorList>
    </citation>
    <scope>NUCLEOTIDE SEQUENCE [LARGE SCALE GENOMIC DNA]</scope>
    <source>
        <strain evidence="8 9">LBM18003</strain>
    </source>
</reference>
<comment type="subcellular location">
    <subcellularLocation>
        <location evidence="1">Cell membrane</location>
        <topology evidence="1">Multi-pass membrane protein</topology>
    </subcellularLocation>
</comment>
<dbReference type="Proteomes" id="UP000516046">
    <property type="component" value="Chromosome"/>
</dbReference>
<feature type="transmembrane region" description="Helical" evidence="6">
    <location>
        <begin position="113"/>
        <end position="130"/>
    </location>
</feature>
<sequence length="286" mass="31584">MDKKKIASILKEYSYLTVGTLIMVVGIYFFKFTNNFCFGGVTGMAVLFSGFTIFSASDLTFIINMLLLVVGFLFVGKSFGVKTVYVSILMSVALSVLGKIYPLTKPLTNEPVLEFMFAVFLPSLGSAMLFDAEASSGGTDILAMILKKYTSLNIGVTLMIVDVAITVIAFAVYGPKTGLFSVAGLLTKTLMIDSVIENMNLCKYFTVVCDDPEPICDFIHKELDRSATIFNAEGSYQHNEKKIILTVMKRNQAVRLRKFIRQQQPNAFIMITNSSEIIGKGFRGMN</sequence>
<dbReference type="InterPro" id="IPR015867">
    <property type="entry name" value="N-reg_PII/ATP_PRibTrfase_C"/>
</dbReference>
<dbReference type="EMBL" id="CP060696">
    <property type="protein sequence ID" value="QNO18566.1"/>
    <property type="molecule type" value="Genomic_DNA"/>
</dbReference>
<keyword evidence="5 6" id="KW-0472">Membrane</keyword>
<evidence type="ECO:0000256" key="1">
    <source>
        <dbReference type="ARBA" id="ARBA00004651"/>
    </source>
</evidence>
<keyword evidence="4 6" id="KW-1133">Transmembrane helix</keyword>
<evidence type="ECO:0000256" key="2">
    <source>
        <dbReference type="ARBA" id="ARBA00022475"/>
    </source>
</evidence>
<evidence type="ECO:0000256" key="6">
    <source>
        <dbReference type="SAM" id="Phobius"/>
    </source>
</evidence>
<organism evidence="8 9">
    <name type="scientific">Caproicibacterium amylolyticum</name>
    <dbReference type="NCBI Taxonomy" id="2766537"/>
    <lineage>
        <taxon>Bacteria</taxon>
        <taxon>Bacillati</taxon>
        <taxon>Bacillota</taxon>
        <taxon>Clostridia</taxon>
        <taxon>Eubacteriales</taxon>
        <taxon>Oscillospiraceae</taxon>
        <taxon>Caproicibacterium</taxon>
    </lineage>
</organism>
<dbReference type="Pfam" id="PF10035">
    <property type="entry name" value="DUF2179"/>
    <property type="match status" value="1"/>
</dbReference>
<dbReference type="PANTHER" id="PTHR33545">
    <property type="entry name" value="UPF0750 MEMBRANE PROTEIN YITT-RELATED"/>
    <property type="match status" value="1"/>
</dbReference>
<feature type="transmembrane region" description="Helical" evidence="6">
    <location>
        <begin position="50"/>
        <end position="76"/>
    </location>
</feature>
<feature type="transmembrane region" description="Helical" evidence="6">
    <location>
        <begin position="83"/>
        <end position="101"/>
    </location>
</feature>
<evidence type="ECO:0000256" key="3">
    <source>
        <dbReference type="ARBA" id="ARBA00022692"/>
    </source>
</evidence>
<name>A0A7G9WIQ4_9FIRM</name>